<reference evidence="4" key="1">
    <citation type="submission" date="2023-02" db="EMBL/GenBank/DDBJ databases">
        <title>Georgenia sp.10Sc9-8, isolated from a soil sample collected from the Taklamakan desert.</title>
        <authorList>
            <person name="Liu S."/>
        </authorList>
    </citation>
    <scope>NUCLEOTIDE SEQUENCE</scope>
    <source>
        <strain evidence="4">10Sc9-8</strain>
    </source>
</reference>
<gene>
    <name evidence="4" type="ORF">PU560_00900</name>
</gene>
<feature type="domain" description="DUF3566" evidence="3">
    <location>
        <begin position="105"/>
        <end position="140"/>
    </location>
</feature>
<keyword evidence="2" id="KW-0812">Transmembrane</keyword>
<protein>
    <submittedName>
        <fullName evidence="4">DUF3566 domain-containing protein</fullName>
    </submittedName>
</protein>
<dbReference type="InterPro" id="IPR021949">
    <property type="entry name" value="DUF3566_TM"/>
</dbReference>
<evidence type="ECO:0000256" key="2">
    <source>
        <dbReference type="SAM" id="Phobius"/>
    </source>
</evidence>
<keyword evidence="2" id="KW-1133">Transmembrane helix</keyword>
<keyword evidence="5" id="KW-1185">Reference proteome</keyword>
<feature type="region of interest" description="Disordered" evidence="1">
    <location>
        <begin position="1"/>
        <end position="108"/>
    </location>
</feature>
<evidence type="ECO:0000313" key="5">
    <source>
        <dbReference type="Proteomes" id="UP001165561"/>
    </source>
</evidence>
<dbReference type="Proteomes" id="UP001165561">
    <property type="component" value="Unassembled WGS sequence"/>
</dbReference>
<organism evidence="4 5">
    <name type="scientific">Georgenia halotolerans</name>
    <dbReference type="NCBI Taxonomy" id="3028317"/>
    <lineage>
        <taxon>Bacteria</taxon>
        <taxon>Bacillati</taxon>
        <taxon>Actinomycetota</taxon>
        <taxon>Actinomycetes</taxon>
        <taxon>Micrococcales</taxon>
        <taxon>Bogoriellaceae</taxon>
        <taxon>Georgenia</taxon>
    </lineage>
</organism>
<dbReference type="EMBL" id="JARACI010000191">
    <property type="protein sequence ID" value="MDD9205019.1"/>
    <property type="molecule type" value="Genomic_DNA"/>
</dbReference>
<evidence type="ECO:0000256" key="1">
    <source>
        <dbReference type="SAM" id="MobiDB-lite"/>
    </source>
</evidence>
<feature type="transmembrane region" description="Helical" evidence="2">
    <location>
        <begin position="119"/>
        <end position="138"/>
    </location>
</feature>
<proteinExistence type="predicted"/>
<evidence type="ECO:0000313" key="4">
    <source>
        <dbReference type="EMBL" id="MDD9205019.1"/>
    </source>
</evidence>
<name>A0ABT5TSS5_9MICO</name>
<comment type="caution">
    <text evidence="4">The sequence shown here is derived from an EMBL/GenBank/DDBJ whole genome shotgun (WGS) entry which is preliminary data.</text>
</comment>
<dbReference type="Pfam" id="PF12089">
    <property type="entry name" value="DUF3566"/>
    <property type="match status" value="1"/>
</dbReference>
<feature type="compositionally biased region" description="Low complexity" evidence="1">
    <location>
        <begin position="48"/>
        <end position="103"/>
    </location>
</feature>
<feature type="non-terminal residue" evidence="4">
    <location>
        <position position="140"/>
    </location>
</feature>
<evidence type="ECO:0000259" key="3">
    <source>
        <dbReference type="Pfam" id="PF12089"/>
    </source>
</evidence>
<accession>A0ABT5TSS5</accession>
<sequence>MSTTTPDGPERSGGAAPPEAEERPAPAGGDRTAVPDERGQDGSPAKGSSSALRRSLAERFAASSAGVRAAAARTAPRQGGGAQAPRRPATAAGGSGSAGAASDGPRRVRLSLSRVDPWSMMKLAFLGSVAIGIGLVVATA</sequence>
<keyword evidence="2" id="KW-0472">Membrane</keyword>